<dbReference type="GO" id="GO:0005975">
    <property type="term" value="P:carbohydrate metabolic process"/>
    <property type="evidence" value="ECO:0007669"/>
    <property type="project" value="InterPro"/>
</dbReference>
<comment type="catalytic activity">
    <reaction evidence="1">
        <text>Hydrolysis of terminal non-reducing N-acetyl-D-hexosamine residues in N-acetyl-beta-D-hexosaminides.</text>
        <dbReference type="EC" id="3.2.1.52"/>
    </reaction>
</comment>
<protein>
    <recommendedName>
        <fullName evidence="2">beta-N-acetylhexosaminidase</fullName>
        <ecNumber evidence="2">3.2.1.52</ecNumber>
    </recommendedName>
</protein>
<dbReference type="GO" id="GO:0016020">
    <property type="term" value="C:membrane"/>
    <property type="evidence" value="ECO:0007669"/>
    <property type="project" value="TreeGrafter"/>
</dbReference>
<evidence type="ECO:0000259" key="5">
    <source>
        <dbReference type="Pfam" id="PF02838"/>
    </source>
</evidence>
<dbReference type="GO" id="GO:0004563">
    <property type="term" value="F:beta-N-acetylhexosaminidase activity"/>
    <property type="evidence" value="ECO:0007669"/>
    <property type="project" value="UniProtKB-EC"/>
</dbReference>
<dbReference type="InterPro" id="IPR015882">
    <property type="entry name" value="HEX_bac_N"/>
</dbReference>
<feature type="domain" description="Beta-hexosaminidase bacterial type N-terminal" evidence="5">
    <location>
        <begin position="22"/>
        <end position="82"/>
    </location>
</feature>
<dbReference type="Pfam" id="PF02838">
    <property type="entry name" value="Glyco_hydro_20b"/>
    <property type="match status" value="1"/>
</dbReference>
<name>A0A060C3N9_9MICC</name>
<dbReference type="Gene3D" id="3.30.379.10">
    <property type="entry name" value="Chitobiase/beta-hexosaminidase domain 2-like"/>
    <property type="match status" value="1"/>
</dbReference>
<evidence type="ECO:0000256" key="2">
    <source>
        <dbReference type="ARBA" id="ARBA00012663"/>
    </source>
</evidence>
<dbReference type="AlphaFoldDB" id="A0A060C3N9"/>
<dbReference type="PRINTS" id="PR00738">
    <property type="entry name" value="GLHYDRLASE20"/>
</dbReference>
<dbReference type="EC" id="3.2.1.52" evidence="2"/>
<keyword evidence="3" id="KW-0378">Hydrolase</keyword>
<evidence type="ECO:0000256" key="3">
    <source>
        <dbReference type="ARBA" id="ARBA00022801"/>
    </source>
</evidence>
<sequence length="105" mass="11226">MPHPRPDAVSVPGTVLSLHIVPGAAPEAYRLRSQAGRVVVEGADAAGLAHGIRTLRQLATRERTGAGTDDEWAVPAIEIEDAPRFAYRGLMLDVARHSPRGCRVP</sequence>
<dbReference type="SUPFAM" id="SSF55545">
    <property type="entry name" value="beta-N-acetylhexosaminidase-like domain"/>
    <property type="match status" value="1"/>
</dbReference>
<accession>A0A060C3N9</accession>
<reference evidence="6" key="1">
    <citation type="journal article" date="2013" name="Environ. Microbiol.">
        <title>Seasonally variable intestinal metagenomes of the red palm weevil (Rhynchophorus ferrugineus).</title>
        <authorList>
            <person name="Jia S."/>
            <person name="Zhang X."/>
            <person name="Zhang G."/>
            <person name="Yin A."/>
            <person name="Zhang S."/>
            <person name="Li F."/>
            <person name="Wang L."/>
            <person name="Zhao D."/>
            <person name="Yun Q."/>
            <person name="Tala"/>
            <person name="Wang J."/>
            <person name="Sun G."/>
            <person name="Baabdullah M."/>
            <person name="Yu X."/>
            <person name="Hu S."/>
            <person name="Al-Mssallem I.S."/>
            <person name="Yu J."/>
        </authorList>
    </citation>
    <scope>NUCLEOTIDE SEQUENCE</scope>
</reference>
<dbReference type="PANTHER" id="PTHR22600">
    <property type="entry name" value="BETA-HEXOSAMINIDASE"/>
    <property type="match status" value="1"/>
</dbReference>
<evidence type="ECO:0000256" key="1">
    <source>
        <dbReference type="ARBA" id="ARBA00001231"/>
    </source>
</evidence>
<keyword evidence="4" id="KW-0326">Glycosidase</keyword>
<dbReference type="PANTHER" id="PTHR22600:SF57">
    <property type="entry name" value="BETA-N-ACETYLHEXOSAMINIDASE"/>
    <property type="match status" value="1"/>
</dbReference>
<dbReference type="InterPro" id="IPR029018">
    <property type="entry name" value="Hex-like_dom2"/>
</dbReference>
<organism evidence="6">
    <name type="scientific">uncultured Arthrobacter sp</name>
    <dbReference type="NCBI Taxonomy" id="114050"/>
    <lineage>
        <taxon>Bacteria</taxon>
        <taxon>Bacillati</taxon>
        <taxon>Actinomycetota</taxon>
        <taxon>Actinomycetes</taxon>
        <taxon>Micrococcales</taxon>
        <taxon>Micrococcaceae</taxon>
        <taxon>Arthrobacter</taxon>
        <taxon>environmental samples</taxon>
    </lineage>
</organism>
<feature type="non-terminal residue" evidence="6">
    <location>
        <position position="105"/>
    </location>
</feature>
<dbReference type="InterPro" id="IPR025705">
    <property type="entry name" value="Beta_hexosaminidase_sua/sub"/>
</dbReference>
<evidence type="ECO:0000256" key="4">
    <source>
        <dbReference type="ARBA" id="ARBA00023295"/>
    </source>
</evidence>
<evidence type="ECO:0000313" key="6">
    <source>
        <dbReference type="EMBL" id="AIA87650.1"/>
    </source>
</evidence>
<proteinExistence type="predicted"/>
<dbReference type="GO" id="GO:0030203">
    <property type="term" value="P:glycosaminoglycan metabolic process"/>
    <property type="evidence" value="ECO:0007669"/>
    <property type="project" value="TreeGrafter"/>
</dbReference>
<dbReference type="EMBL" id="KF120377">
    <property type="protein sequence ID" value="AIA87650.1"/>
    <property type="molecule type" value="Genomic_DNA"/>
</dbReference>